<dbReference type="SUPFAM" id="SSF109755">
    <property type="entry name" value="PhoU-like"/>
    <property type="match status" value="1"/>
</dbReference>
<dbReference type="RefSeq" id="WP_085053430.1">
    <property type="nucleotide sequence ID" value="NZ_LNQR01000115.1"/>
</dbReference>
<gene>
    <name evidence="4" type="primary">phoU_2</name>
    <name evidence="4" type="ORF">ASN18_2810</name>
</gene>
<accession>A0ABR5SC02</accession>
<comment type="similarity">
    <text evidence="1 2">Belongs to the PhoU family.</text>
</comment>
<dbReference type="PANTHER" id="PTHR42930:SF3">
    <property type="entry name" value="PHOSPHATE-SPECIFIC TRANSPORT SYSTEM ACCESSORY PROTEIN PHOU"/>
    <property type="match status" value="1"/>
</dbReference>
<keyword evidence="2" id="KW-0592">Phosphate transport</keyword>
<dbReference type="PIRSF" id="PIRSF003107">
    <property type="entry name" value="PhoU"/>
    <property type="match status" value="1"/>
</dbReference>
<feature type="domain" description="PhoU" evidence="3">
    <location>
        <begin position="118"/>
        <end position="203"/>
    </location>
</feature>
<dbReference type="Gene3D" id="1.20.58.220">
    <property type="entry name" value="Phosphate transport system protein phou homolog 2, domain 2"/>
    <property type="match status" value="2"/>
</dbReference>
<comment type="caution">
    <text evidence="4">The sequence shown here is derived from an EMBL/GenBank/DDBJ whole genome shotgun (WGS) entry which is preliminary data.</text>
</comment>
<dbReference type="NCBIfam" id="TIGR02135">
    <property type="entry name" value="phoU_full"/>
    <property type="match status" value="1"/>
</dbReference>
<protein>
    <recommendedName>
        <fullName evidence="2">Phosphate-specific transport system accessory protein PhoU</fullName>
    </recommendedName>
</protein>
<dbReference type="Pfam" id="PF01895">
    <property type="entry name" value="PhoU"/>
    <property type="match status" value="2"/>
</dbReference>
<evidence type="ECO:0000259" key="3">
    <source>
        <dbReference type="Pfam" id="PF01895"/>
    </source>
</evidence>
<evidence type="ECO:0000256" key="1">
    <source>
        <dbReference type="ARBA" id="ARBA00008107"/>
    </source>
</evidence>
<feature type="domain" description="PhoU" evidence="3">
    <location>
        <begin position="15"/>
        <end position="102"/>
    </location>
</feature>
<dbReference type="InterPro" id="IPR038078">
    <property type="entry name" value="PhoU-like_sf"/>
</dbReference>
<keyword evidence="5" id="KW-1185">Reference proteome</keyword>
<keyword evidence="2" id="KW-0963">Cytoplasm</keyword>
<dbReference type="InterPro" id="IPR026022">
    <property type="entry name" value="PhoU_dom"/>
</dbReference>
<reference evidence="4 5" key="1">
    <citation type="submission" date="2015-11" db="EMBL/GenBank/DDBJ databases">
        <authorList>
            <person name="Lin W."/>
        </authorList>
    </citation>
    <scope>NUCLEOTIDE SEQUENCE [LARGE SCALE GENOMIC DNA]</scope>
    <source>
        <strain evidence="4 5">HCH-1</strain>
    </source>
</reference>
<dbReference type="PANTHER" id="PTHR42930">
    <property type="entry name" value="PHOSPHATE-SPECIFIC TRANSPORT SYSTEM ACCESSORY PROTEIN PHOU"/>
    <property type="match status" value="1"/>
</dbReference>
<dbReference type="EMBL" id="LNQR01000115">
    <property type="protein sequence ID" value="KWT78402.1"/>
    <property type="molecule type" value="Genomic_DNA"/>
</dbReference>
<dbReference type="Proteomes" id="UP000060487">
    <property type="component" value="Unassembled WGS sequence"/>
</dbReference>
<proteinExistence type="inferred from homology"/>
<name>A0ABR5SC02_9BACT</name>
<comment type="subunit">
    <text evidence="2">Homodimer.</text>
</comment>
<evidence type="ECO:0000313" key="4">
    <source>
        <dbReference type="EMBL" id="KWT78402.1"/>
    </source>
</evidence>
<comment type="subcellular location">
    <subcellularLocation>
        <location evidence="2">Cytoplasm</location>
    </subcellularLocation>
</comment>
<evidence type="ECO:0000256" key="2">
    <source>
        <dbReference type="PIRNR" id="PIRNR003107"/>
    </source>
</evidence>
<evidence type="ECO:0000313" key="5">
    <source>
        <dbReference type="Proteomes" id="UP000060487"/>
    </source>
</evidence>
<comment type="function">
    <text evidence="2">Plays a role in the regulation of phosphate uptake.</text>
</comment>
<dbReference type="InterPro" id="IPR028366">
    <property type="entry name" value="PhoU"/>
</dbReference>
<sequence length="223" mass="25182">MAIRDDELKHLKEMILKMASLVESSIRDSIRALVTQEPSIANAVITADHTINAFDVQIDEECIRLIARRQPVGRDLRFITTGMKITSDLERIADHAVNIAERALKLFEVHPMKAYSDLSRMREIAQRMVKDAIDSFVNEDKALAQEVIDRDAEVDDLNSSVVNELMLVMTKEPGNIVQASQLIYISRNIERIGDHATNIAEMVIYMVDGRIVRHMADITGQTP</sequence>
<keyword evidence="2" id="KW-0813">Transport</keyword>
<organism evidence="4 5">
    <name type="scientific">Candidatus Magnetominusculus xianensis</name>
    <dbReference type="NCBI Taxonomy" id="1748249"/>
    <lineage>
        <taxon>Bacteria</taxon>
        <taxon>Pseudomonadati</taxon>
        <taxon>Nitrospirota</taxon>
        <taxon>Nitrospiria</taxon>
        <taxon>Nitrospirales</taxon>
        <taxon>Nitrospiraceae</taxon>
        <taxon>Candidatus Magnetominusculus</taxon>
    </lineage>
</organism>